<keyword evidence="4" id="KW-1185">Reference proteome</keyword>
<dbReference type="Pfam" id="PF00041">
    <property type="entry name" value="fn3"/>
    <property type="match status" value="2"/>
</dbReference>
<evidence type="ECO:0000313" key="4">
    <source>
        <dbReference type="Proteomes" id="UP000327493"/>
    </source>
</evidence>
<feature type="domain" description="Fibronectin type-III" evidence="2">
    <location>
        <begin position="120"/>
        <end position="219"/>
    </location>
</feature>
<evidence type="ECO:0000259" key="2">
    <source>
        <dbReference type="PROSITE" id="PS50853"/>
    </source>
</evidence>
<dbReference type="InterPro" id="IPR052090">
    <property type="entry name" value="Cytolytic_pore-forming_toxin"/>
</dbReference>
<comment type="caution">
    <text evidence="3">The sequence shown here is derived from an EMBL/GenBank/DDBJ whole genome shotgun (WGS) entry which is preliminary data.</text>
</comment>
<dbReference type="PRINTS" id="PR00014">
    <property type="entry name" value="FNTYPEIII"/>
</dbReference>
<dbReference type="AlphaFoldDB" id="A0A5J5C6W8"/>
<gene>
    <name evidence="3" type="ORF">FQN60_006986</name>
</gene>
<feature type="region of interest" description="Disordered" evidence="1">
    <location>
        <begin position="106"/>
        <end position="129"/>
    </location>
</feature>
<dbReference type="EMBL" id="VOFY01002865">
    <property type="protein sequence ID" value="KAA8577427.1"/>
    <property type="molecule type" value="Genomic_DNA"/>
</dbReference>
<evidence type="ECO:0000256" key="1">
    <source>
        <dbReference type="SAM" id="MobiDB-lite"/>
    </source>
</evidence>
<name>A0A5J5C6W8_9PERO</name>
<sequence length="219" mass="23880">MTHKGSSIYLYEDGFSVSEDFEPPSKPETVAVSAINHNSVTLKVSPPRFGAEDITSYSVEYCVSGEDGWKQKTASKAEEVTVSDLSPNTEYMFRCRAVTSVGVGPANEVPGSTKTLPCGPPGKPRVEPNSREISVSWEKPAGLGQDVHILSYIVSYAITDNGMKEEDLQWKEMMAGTEKAIISGLQSETEYVVRVRCDWGEAGRSKEASLLMSAQQSSR</sequence>
<proteinExistence type="predicted"/>
<dbReference type="InterPro" id="IPR013783">
    <property type="entry name" value="Ig-like_fold"/>
</dbReference>
<dbReference type="SMART" id="SM00060">
    <property type="entry name" value="FN3"/>
    <property type="match status" value="2"/>
</dbReference>
<dbReference type="PROSITE" id="PS50853">
    <property type="entry name" value="FN3"/>
    <property type="match status" value="2"/>
</dbReference>
<accession>A0A5J5C6W8</accession>
<dbReference type="Proteomes" id="UP000327493">
    <property type="component" value="Unassembled WGS sequence"/>
</dbReference>
<dbReference type="InterPro" id="IPR036116">
    <property type="entry name" value="FN3_sf"/>
</dbReference>
<dbReference type="PANTHER" id="PTHR31594">
    <property type="entry name" value="AIG1-TYPE G DOMAIN-CONTAINING PROTEIN"/>
    <property type="match status" value="1"/>
</dbReference>
<dbReference type="Gene3D" id="2.60.40.10">
    <property type="entry name" value="Immunoglobulins"/>
    <property type="match status" value="2"/>
</dbReference>
<reference evidence="3 4" key="1">
    <citation type="submission" date="2019-08" db="EMBL/GenBank/DDBJ databases">
        <title>A chromosome-level genome assembly, high-density linkage maps, and genome scans reveal the genomic architecture of hybrid incompatibilities underlying speciation via character displacement in darters (Percidae: Etheostominae).</title>
        <authorList>
            <person name="Moran R.L."/>
            <person name="Catchen J.M."/>
            <person name="Fuller R.C."/>
        </authorList>
    </citation>
    <scope>NUCLEOTIDE SEQUENCE [LARGE SCALE GENOMIC DNA]</scope>
    <source>
        <strain evidence="3">EspeVRDwgs_2016</strain>
        <tissue evidence="3">Muscle</tissue>
    </source>
</reference>
<dbReference type="PANTHER" id="PTHR31594:SF14">
    <property type="entry name" value="FIBRONECTIN TYPE-III DOMAIN-CONTAINING PROTEIN"/>
    <property type="match status" value="1"/>
</dbReference>
<dbReference type="SUPFAM" id="SSF49265">
    <property type="entry name" value="Fibronectin type III"/>
    <property type="match status" value="1"/>
</dbReference>
<dbReference type="CDD" id="cd00063">
    <property type="entry name" value="FN3"/>
    <property type="match status" value="2"/>
</dbReference>
<protein>
    <recommendedName>
        <fullName evidence="2">Fibronectin type-III domain-containing protein</fullName>
    </recommendedName>
</protein>
<organism evidence="3 4">
    <name type="scientific">Etheostoma spectabile</name>
    <name type="common">orangethroat darter</name>
    <dbReference type="NCBI Taxonomy" id="54343"/>
    <lineage>
        <taxon>Eukaryota</taxon>
        <taxon>Metazoa</taxon>
        <taxon>Chordata</taxon>
        <taxon>Craniata</taxon>
        <taxon>Vertebrata</taxon>
        <taxon>Euteleostomi</taxon>
        <taxon>Actinopterygii</taxon>
        <taxon>Neopterygii</taxon>
        <taxon>Teleostei</taxon>
        <taxon>Neoteleostei</taxon>
        <taxon>Acanthomorphata</taxon>
        <taxon>Eupercaria</taxon>
        <taxon>Perciformes</taxon>
        <taxon>Percoidei</taxon>
        <taxon>Percidae</taxon>
        <taxon>Etheostomatinae</taxon>
        <taxon>Etheostoma</taxon>
    </lineage>
</organism>
<dbReference type="InterPro" id="IPR003961">
    <property type="entry name" value="FN3_dom"/>
</dbReference>
<feature type="domain" description="Fibronectin type-III" evidence="2">
    <location>
        <begin position="23"/>
        <end position="118"/>
    </location>
</feature>
<evidence type="ECO:0000313" key="3">
    <source>
        <dbReference type="EMBL" id="KAA8577427.1"/>
    </source>
</evidence>